<gene>
    <name evidence="1" type="ORF">LCGC14_2328810</name>
</gene>
<evidence type="ECO:0000313" key="1">
    <source>
        <dbReference type="EMBL" id="KKL48114.1"/>
    </source>
</evidence>
<sequence>MNLKVGNSYKIILKVDQAVLTYSCKLTSEDEHFISFIDKFDQSYTYNKNIIISIQEISE</sequence>
<protein>
    <submittedName>
        <fullName evidence="1">Uncharacterized protein</fullName>
    </submittedName>
</protein>
<reference evidence="1" key="1">
    <citation type="journal article" date="2015" name="Nature">
        <title>Complex archaea that bridge the gap between prokaryotes and eukaryotes.</title>
        <authorList>
            <person name="Spang A."/>
            <person name="Saw J.H."/>
            <person name="Jorgensen S.L."/>
            <person name="Zaremba-Niedzwiedzka K."/>
            <person name="Martijn J."/>
            <person name="Lind A.E."/>
            <person name="van Eijk R."/>
            <person name="Schleper C."/>
            <person name="Guy L."/>
            <person name="Ettema T.J."/>
        </authorList>
    </citation>
    <scope>NUCLEOTIDE SEQUENCE</scope>
</reference>
<dbReference type="EMBL" id="LAZR01033427">
    <property type="protein sequence ID" value="KKL48114.1"/>
    <property type="molecule type" value="Genomic_DNA"/>
</dbReference>
<organism evidence="1">
    <name type="scientific">marine sediment metagenome</name>
    <dbReference type="NCBI Taxonomy" id="412755"/>
    <lineage>
        <taxon>unclassified sequences</taxon>
        <taxon>metagenomes</taxon>
        <taxon>ecological metagenomes</taxon>
    </lineage>
</organism>
<comment type="caution">
    <text evidence="1">The sequence shown here is derived from an EMBL/GenBank/DDBJ whole genome shotgun (WGS) entry which is preliminary data.</text>
</comment>
<dbReference type="AlphaFoldDB" id="A0A0F9CG64"/>
<proteinExistence type="predicted"/>
<accession>A0A0F9CG64</accession>
<name>A0A0F9CG64_9ZZZZ</name>